<dbReference type="Gene3D" id="3.40.80.10">
    <property type="entry name" value="Peptidoglycan recognition protein-like"/>
    <property type="match status" value="1"/>
</dbReference>
<name>A0A316FZT1_9GAMM</name>
<evidence type="ECO:0000256" key="1">
    <source>
        <dbReference type="ARBA" id="ARBA00007553"/>
    </source>
</evidence>
<dbReference type="SMART" id="SM00701">
    <property type="entry name" value="PGRP"/>
    <property type="match status" value="1"/>
</dbReference>
<keyword evidence="5" id="KW-1185">Reference proteome</keyword>
<dbReference type="EMBL" id="QGGU01000003">
    <property type="protein sequence ID" value="PWK53216.1"/>
    <property type="molecule type" value="Genomic_DNA"/>
</dbReference>
<reference evidence="4 5" key="1">
    <citation type="submission" date="2018-05" db="EMBL/GenBank/DDBJ databases">
        <title>Genomic Encyclopedia of Type Strains, Phase IV (KMG-IV): sequencing the most valuable type-strain genomes for metagenomic binning, comparative biology and taxonomic classification.</title>
        <authorList>
            <person name="Goeker M."/>
        </authorList>
    </citation>
    <scope>NUCLEOTIDE SEQUENCE [LARGE SCALE GENOMIC DNA]</scope>
    <source>
        <strain evidence="4 5">DSM 25350</strain>
    </source>
</reference>
<organism evidence="4 5">
    <name type="scientific">Pleionea mediterranea</name>
    <dbReference type="NCBI Taxonomy" id="523701"/>
    <lineage>
        <taxon>Bacteria</taxon>
        <taxon>Pseudomonadati</taxon>
        <taxon>Pseudomonadota</taxon>
        <taxon>Gammaproteobacteria</taxon>
        <taxon>Oceanospirillales</taxon>
        <taxon>Pleioneaceae</taxon>
        <taxon>Pleionea</taxon>
    </lineage>
</organism>
<evidence type="ECO:0000313" key="5">
    <source>
        <dbReference type="Proteomes" id="UP000245790"/>
    </source>
</evidence>
<dbReference type="Proteomes" id="UP000245790">
    <property type="component" value="Unassembled WGS sequence"/>
</dbReference>
<dbReference type="RefSeq" id="WP_109762307.1">
    <property type="nucleotide sequence ID" value="NZ_QGGU01000003.1"/>
</dbReference>
<evidence type="ECO:0000313" key="4">
    <source>
        <dbReference type="EMBL" id="PWK53216.1"/>
    </source>
</evidence>
<dbReference type="InterPro" id="IPR015510">
    <property type="entry name" value="PGRP"/>
</dbReference>
<dbReference type="SUPFAM" id="SSF55846">
    <property type="entry name" value="N-acetylmuramoyl-L-alanine amidase-like"/>
    <property type="match status" value="1"/>
</dbReference>
<comment type="similarity">
    <text evidence="1">Belongs to the N-acetylmuramoyl-L-alanine amidase 2 family.</text>
</comment>
<evidence type="ECO:0000259" key="3">
    <source>
        <dbReference type="SMART" id="SM00701"/>
    </source>
</evidence>
<dbReference type="Pfam" id="PF01510">
    <property type="entry name" value="Amidase_2"/>
    <property type="match status" value="1"/>
</dbReference>
<accession>A0A316FZT1</accession>
<proteinExistence type="inferred from homology"/>
<dbReference type="GO" id="GO:0008745">
    <property type="term" value="F:N-acetylmuramoyl-L-alanine amidase activity"/>
    <property type="evidence" value="ECO:0007669"/>
    <property type="project" value="InterPro"/>
</dbReference>
<dbReference type="CDD" id="cd06583">
    <property type="entry name" value="PGRP"/>
    <property type="match status" value="1"/>
</dbReference>
<dbReference type="OrthoDB" id="8754850at2"/>
<dbReference type="InterPro" id="IPR002502">
    <property type="entry name" value="Amidase_domain"/>
</dbReference>
<evidence type="ECO:0000259" key="2">
    <source>
        <dbReference type="SMART" id="SM00644"/>
    </source>
</evidence>
<dbReference type="InterPro" id="IPR036505">
    <property type="entry name" value="Amidase/PGRP_sf"/>
</dbReference>
<dbReference type="SMART" id="SM00644">
    <property type="entry name" value="Ami_2"/>
    <property type="match status" value="1"/>
</dbReference>
<comment type="caution">
    <text evidence="4">The sequence shown here is derived from an EMBL/GenBank/DDBJ whole genome shotgun (WGS) entry which is preliminary data.</text>
</comment>
<dbReference type="PANTHER" id="PTHR11022">
    <property type="entry name" value="PEPTIDOGLYCAN RECOGNITION PROTEIN"/>
    <property type="match status" value="1"/>
</dbReference>
<dbReference type="InterPro" id="IPR006619">
    <property type="entry name" value="PGRP_domain_met/bac"/>
</dbReference>
<gene>
    <name evidence="4" type="ORF">C8D97_10339</name>
</gene>
<protein>
    <submittedName>
        <fullName evidence="4">N-acetylmuramoyl-L-alanine amidase</fullName>
    </submittedName>
</protein>
<feature type="domain" description="N-acetylmuramoyl-L-alanine amidase" evidence="2">
    <location>
        <begin position="1"/>
        <end position="146"/>
    </location>
</feature>
<dbReference type="GO" id="GO:0009253">
    <property type="term" value="P:peptidoglycan catabolic process"/>
    <property type="evidence" value="ECO:0007669"/>
    <property type="project" value="InterPro"/>
</dbReference>
<sequence length="214" mass="24131">MSHDAFVPSYIVIHTAAYSGRNCDAAKIDQWHKARGWDGIGYHFVILNDRHDNKKDGTLESGRSLSQRGAHTLGLNNRSIGICCVGHGDKEKFTNAQLLTLLDLVHRLMTDYSIPLNSVIGHREVNDLISRNKLAAQYKTSKTCPGRLIDMDFIRSFIKTNDKKQAQQLNQTNDEKDNVSEALRVLASNATLFGNAQDELHQFLNHPEVIERLH</sequence>
<dbReference type="GO" id="GO:0008270">
    <property type="term" value="F:zinc ion binding"/>
    <property type="evidence" value="ECO:0007669"/>
    <property type="project" value="InterPro"/>
</dbReference>
<dbReference type="AlphaFoldDB" id="A0A316FZT1"/>
<feature type="domain" description="Peptidoglycan recognition protein family" evidence="3">
    <location>
        <begin position="1"/>
        <end position="126"/>
    </location>
</feature>
<dbReference type="PANTHER" id="PTHR11022:SF41">
    <property type="entry name" value="PEPTIDOGLYCAN-RECOGNITION PROTEIN LC-RELATED"/>
    <property type="match status" value="1"/>
</dbReference>